<comment type="caution">
    <text evidence="2">The sequence shown here is derived from an EMBL/GenBank/DDBJ whole genome shotgun (WGS) entry which is preliminary data.</text>
</comment>
<protein>
    <submittedName>
        <fullName evidence="2">GNAT family N-acetyltransferase</fullName>
    </submittedName>
</protein>
<organism evidence="2 3">
    <name type="scientific">Cohnella pontilimi</name>
    <dbReference type="NCBI Taxonomy" id="2564100"/>
    <lineage>
        <taxon>Bacteria</taxon>
        <taxon>Bacillati</taxon>
        <taxon>Bacillota</taxon>
        <taxon>Bacilli</taxon>
        <taxon>Bacillales</taxon>
        <taxon>Paenibacillaceae</taxon>
        <taxon>Cohnella</taxon>
    </lineage>
</organism>
<reference evidence="2 3" key="1">
    <citation type="submission" date="2019-04" db="EMBL/GenBank/DDBJ databases">
        <title>Cohnella sp. nov., isolated from soil.</title>
        <authorList>
            <person name="Kim W."/>
        </authorList>
    </citation>
    <scope>NUCLEOTIDE SEQUENCE [LARGE SCALE GENOMIC DNA]</scope>
    <source>
        <strain evidence="2 3">CAU 1483</strain>
    </source>
</reference>
<accession>A0A4U0F945</accession>
<dbReference type="Gene3D" id="3.40.630.30">
    <property type="match status" value="1"/>
</dbReference>
<proteinExistence type="predicted"/>
<dbReference type="Proteomes" id="UP000309673">
    <property type="component" value="Unassembled WGS sequence"/>
</dbReference>
<dbReference type="InterPro" id="IPR016181">
    <property type="entry name" value="Acyl_CoA_acyltransferase"/>
</dbReference>
<evidence type="ECO:0000259" key="1">
    <source>
        <dbReference type="PROSITE" id="PS51186"/>
    </source>
</evidence>
<dbReference type="SUPFAM" id="SSF55729">
    <property type="entry name" value="Acyl-CoA N-acyltransferases (Nat)"/>
    <property type="match status" value="1"/>
</dbReference>
<keyword evidence="3" id="KW-1185">Reference proteome</keyword>
<dbReference type="InterPro" id="IPR000182">
    <property type="entry name" value="GNAT_dom"/>
</dbReference>
<evidence type="ECO:0000313" key="2">
    <source>
        <dbReference type="EMBL" id="TJY41090.1"/>
    </source>
</evidence>
<dbReference type="RefSeq" id="WP_136778718.1">
    <property type="nucleotide sequence ID" value="NZ_SUPK01000007.1"/>
</dbReference>
<sequence length="140" mass="16256">MRAFQIHSSSAEESKFVRKSLVKFNAEHVAEEIMNVYEEINLNIKNHEGTIIGGLNSAVCWNWIEVDILWVDQNFRGHGVGSKLMNEIELIARQKGCTFIKLNTFSFQAPEFYKKHGYKEIAVIDNAPRGYKHYYLMKEL</sequence>
<dbReference type="AlphaFoldDB" id="A0A4U0F945"/>
<dbReference type="GO" id="GO:0016747">
    <property type="term" value="F:acyltransferase activity, transferring groups other than amino-acyl groups"/>
    <property type="evidence" value="ECO:0007669"/>
    <property type="project" value="InterPro"/>
</dbReference>
<evidence type="ECO:0000313" key="3">
    <source>
        <dbReference type="Proteomes" id="UP000309673"/>
    </source>
</evidence>
<dbReference type="PROSITE" id="PS51186">
    <property type="entry name" value="GNAT"/>
    <property type="match status" value="1"/>
</dbReference>
<gene>
    <name evidence="2" type="ORF">E5161_15440</name>
</gene>
<dbReference type="CDD" id="cd04301">
    <property type="entry name" value="NAT_SF"/>
    <property type="match status" value="1"/>
</dbReference>
<feature type="domain" description="N-acetyltransferase" evidence="1">
    <location>
        <begin position="4"/>
        <end position="140"/>
    </location>
</feature>
<name>A0A4U0F945_9BACL</name>
<dbReference type="OrthoDB" id="9787920at2"/>
<keyword evidence="2" id="KW-0808">Transferase</keyword>
<dbReference type="EMBL" id="SUPK01000007">
    <property type="protein sequence ID" value="TJY41090.1"/>
    <property type="molecule type" value="Genomic_DNA"/>
</dbReference>
<dbReference type="Pfam" id="PF13508">
    <property type="entry name" value="Acetyltransf_7"/>
    <property type="match status" value="1"/>
</dbReference>